<reference evidence="2" key="1">
    <citation type="submission" date="2020-10" db="EMBL/GenBank/DDBJ databases">
        <authorList>
            <person name="Gilroy R."/>
        </authorList>
    </citation>
    <scope>NUCLEOTIDE SEQUENCE</scope>
    <source>
        <strain evidence="2">CHK178-757</strain>
    </source>
</reference>
<reference evidence="2" key="2">
    <citation type="journal article" date="2021" name="PeerJ">
        <title>Extensive microbial diversity within the chicken gut microbiome revealed by metagenomics and culture.</title>
        <authorList>
            <person name="Gilroy R."/>
            <person name="Ravi A."/>
            <person name="Getino M."/>
            <person name="Pursley I."/>
            <person name="Horton D.L."/>
            <person name="Alikhan N.F."/>
            <person name="Baker D."/>
            <person name="Gharbi K."/>
            <person name="Hall N."/>
            <person name="Watson M."/>
            <person name="Adriaenssens E.M."/>
            <person name="Foster-Nyarko E."/>
            <person name="Jarju S."/>
            <person name="Secka A."/>
            <person name="Antonio M."/>
            <person name="Oren A."/>
            <person name="Chaudhuri R.R."/>
            <person name="La Ragione R."/>
            <person name="Hildebrand F."/>
            <person name="Pallen M.J."/>
        </authorList>
    </citation>
    <scope>NUCLEOTIDE SEQUENCE</scope>
    <source>
        <strain evidence="2">CHK178-757</strain>
    </source>
</reference>
<proteinExistence type="predicted"/>
<evidence type="ECO:0000313" key="2">
    <source>
        <dbReference type="EMBL" id="HIS46105.1"/>
    </source>
</evidence>
<organism evidence="2 3">
    <name type="scientific">Candidatus Scybalocola faecigallinarum</name>
    <dbReference type="NCBI Taxonomy" id="2840941"/>
    <lineage>
        <taxon>Bacteria</taxon>
        <taxon>Bacillati</taxon>
        <taxon>Bacillota</taxon>
        <taxon>Clostridia</taxon>
        <taxon>Lachnospirales</taxon>
        <taxon>Lachnospiraceae</taxon>
        <taxon>Lachnospiraceae incertae sedis</taxon>
        <taxon>Candidatus Scybalocola (ex Gilroy et al. 2021)</taxon>
    </lineage>
</organism>
<protein>
    <submittedName>
        <fullName evidence="2">DUF4097 family beta strand repeat protein</fullName>
    </submittedName>
</protein>
<feature type="domain" description="DUF4097" evidence="1">
    <location>
        <begin position="117"/>
        <end position="360"/>
    </location>
</feature>
<dbReference type="AlphaFoldDB" id="A0A9D1F2H5"/>
<dbReference type="Pfam" id="PF13349">
    <property type="entry name" value="DUF4097"/>
    <property type="match status" value="1"/>
</dbReference>
<dbReference type="Pfam" id="PF22564">
    <property type="entry name" value="HAAS"/>
    <property type="match status" value="1"/>
</dbReference>
<evidence type="ECO:0000259" key="1">
    <source>
        <dbReference type="Pfam" id="PF13349"/>
    </source>
</evidence>
<name>A0A9D1F2H5_9FIRM</name>
<dbReference type="Proteomes" id="UP000823927">
    <property type="component" value="Unassembled WGS sequence"/>
</dbReference>
<dbReference type="EMBL" id="DVIT01000004">
    <property type="protein sequence ID" value="HIS46105.1"/>
    <property type="molecule type" value="Genomic_DNA"/>
</dbReference>
<evidence type="ECO:0000313" key="3">
    <source>
        <dbReference type="Proteomes" id="UP000823927"/>
    </source>
</evidence>
<dbReference type="Gene3D" id="2.160.20.120">
    <property type="match status" value="1"/>
</dbReference>
<gene>
    <name evidence="2" type="ORF">IAB46_00850</name>
</gene>
<sequence length="371" mass="41419">MKKDEYLNKLSQGLKQYDQAYIQEILDDYEEHFQDALAQGQSEEDICRELGDPQDLIREIREMMDVPSGTHEVGRPVIELDKDVNPSAKFPKRAYKGHQYQKQPDSDSQAFGHALKKVRFYADSADIRLIPSADGEFYVYTEDEDEMDNLEHNCHDDTYEGRVCRSSGSFFGLDILHSFIGGPVDTVIMVIPEGIEDIRIETISGDISAENIQSELLSLTTLSGDISLQGIQNEGTFINTKSGDIRMHHLSTQHCEIKTLSGDVSCKNISVDKLVCNSISGDVGCNRLVLRKEGLVKTISGDVAIKMTPGQKPFCVFATSVSGRVRIRDGIRMDSHDFQPASGTDYSKLTLNTISGEILVKQAKDKEKKNK</sequence>
<comment type="caution">
    <text evidence="2">The sequence shown here is derived from an EMBL/GenBank/DDBJ whole genome shotgun (WGS) entry which is preliminary data.</text>
</comment>
<dbReference type="InterPro" id="IPR025164">
    <property type="entry name" value="Toastrack_DUF4097"/>
</dbReference>
<accession>A0A9D1F2H5</accession>